<evidence type="ECO:0000313" key="2">
    <source>
        <dbReference type="EMBL" id="KAF4663176.1"/>
    </source>
</evidence>
<gene>
    <name evidence="2" type="ORF">FOZ61_001875</name>
</gene>
<dbReference type="AlphaFoldDB" id="A0A7J6LVJ3"/>
<dbReference type="Proteomes" id="UP000570595">
    <property type="component" value="Unassembled WGS sequence"/>
</dbReference>
<name>A0A7J6LVJ3_PEROL</name>
<feature type="region of interest" description="Disordered" evidence="1">
    <location>
        <begin position="30"/>
        <end position="53"/>
    </location>
</feature>
<reference evidence="2 3" key="1">
    <citation type="submission" date="2020-04" db="EMBL/GenBank/DDBJ databases">
        <title>Perkinsus olseni comparative genomics.</title>
        <authorList>
            <person name="Bogema D.R."/>
        </authorList>
    </citation>
    <scope>NUCLEOTIDE SEQUENCE [LARGE SCALE GENOMIC DNA]</scope>
    <source>
        <strain evidence="2">ATCC PRA-179</strain>
    </source>
</reference>
<evidence type="ECO:0000313" key="3">
    <source>
        <dbReference type="Proteomes" id="UP000570595"/>
    </source>
</evidence>
<dbReference type="EMBL" id="JABAHT010000149">
    <property type="protein sequence ID" value="KAF4663176.1"/>
    <property type="molecule type" value="Genomic_DNA"/>
</dbReference>
<comment type="caution">
    <text evidence="2">The sequence shown here is derived from an EMBL/GenBank/DDBJ whole genome shotgun (WGS) entry which is preliminary data.</text>
</comment>
<proteinExistence type="predicted"/>
<evidence type="ECO:0000256" key="1">
    <source>
        <dbReference type="SAM" id="MobiDB-lite"/>
    </source>
</evidence>
<accession>A0A7J6LVJ3</accession>
<organism evidence="2 3">
    <name type="scientific">Perkinsus olseni</name>
    <name type="common">Perkinsus atlanticus</name>
    <dbReference type="NCBI Taxonomy" id="32597"/>
    <lineage>
        <taxon>Eukaryota</taxon>
        <taxon>Sar</taxon>
        <taxon>Alveolata</taxon>
        <taxon>Perkinsozoa</taxon>
        <taxon>Perkinsea</taxon>
        <taxon>Perkinsida</taxon>
        <taxon>Perkinsidae</taxon>
        <taxon>Perkinsus</taxon>
    </lineage>
</organism>
<sequence>MAAVPTLMQTNAMESCAGRRMSQELMSMTSRVIRTPSPRNRDTLSSPGASRDNVCAKAHDSPGVALGCHAHDEAAALLQTTFAMLTRHTSCSI</sequence>
<protein>
    <submittedName>
        <fullName evidence="2">Uncharacterized protein</fullName>
    </submittedName>
</protein>